<evidence type="ECO:0000313" key="7">
    <source>
        <dbReference type="Proteomes" id="UP000045842"/>
    </source>
</evidence>
<evidence type="ECO:0000313" key="2">
    <source>
        <dbReference type="EMBL" id="COW05584.1"/>
    </source>
</evidence>
<protein>
    <submittedName>
        <fullName evidence="3">Uncharacterized protein</fullName>
    </submittedName>
</protein>
<dbReference type="EMBL" id="CSAD01000483">
    <property type="protein sequence ID" value="COW05584.1"/>
    <property type="molecule type" value="Genomic_DNA"/>
</dbReference>
<evidence type="ECO:0000313" key="4">
    <source>
        <dbReference type="EMBL" id="COW98237.1"/>
    </source>
</evidence>
<sequence length="108" mass="11361">MARPPRRTAVCGCAVTRLITSVSYTFQPIRAHANVTADTCGNTVTLSWPNSRIRVEPIPCNNGSPLATTCRSAPSGDRPCTAGSIGVGHSQRSAVTVSSSRASCRFEP</sequence>
<dbReference type="AlphaFoldDB" id="A0A0T9C2R6"/>
<evidence type="ECO:0000313" key="6">
    <source>
        <dbReference type="Proteomes" id="UP000044938"/>
    </source>
</evidence>
<proteinExistence type="predicted"/>
<evidence type="ECO:0000313" key="8">
    <source>
        <dbReference type="Proteomes" id="UP000046680"/>
    </source>
</evidence>
<dbReference type="Proteomes" id="UP000046680">
    <property type="component" value="Unassembled WGS sequence"/>
</dbReference>
<dbReference type="Proteomes" id="UP000044938">
    <property type="component" value="Unassembled WGS sequence"/>
</dbReference>
<evidence type="ECO:0000313" key="3">
    <source>
        <dbReference type="EMBL" id="COW85314.1"/>
    </source>
</evidence>
<dbReference type="EMBL" id="CSAJ01000626">
    <property type="protein sequence ID" value="COW98237.1"/>
    <property type="molecule type" value="Genomic_DNA"/>
</dbReference>
<evidence type="ECO:0000313" key="5">
    <source>
        <dbReference type="Proteomes" id="UP000038802"/>
    </source>
</evidence>
<dbReference type="Proteomes" id="UP000045842">
    <property type="component" value="Unassembled WGS sequence"/>
</dbReference>
<reference evidence="3" key="2">
    <citation type="submission" date="2015-03" db="EMBL/GenBank/DDBJ databases">
        <authorList>
            <person name="Murphy D."/>
        </authorList>
    </citation>
    <scope>NUCLEOTIDE SEQUENCE [LARGE SCALE GENOMIC DNA]</scope>
    <source>
        <strain evidence="3">K00500041</strain>
    </source>
</reference>
<dbReference type="EMBL" id="CGCX01002537">
    <property type="protein sequence ID" value="CFS13145.1"/>
    <property type="molecule type" value="Genomic_DNA"/>
</dbReference>
<dbReference type="Proteomes" id="UP000038802">
    <property type="component" value="Unassembled WGS sequence"/>
</dbReference>
<evidence type="ECO:0000313" key="1">
    <source>
        <dbReference type="EMBL" id="CFS13145.1"/>
    </source>
</evidence>
<gene>
    <name evidence="1" type="ORF">ERS007657_04171</name>
    <name evidence="2" type="ORF">ERS007679_03013</name>
    <name evidence="3" type="ORF">ERS007703_04335</name>
    <name evidence="4" type="ORF">ERS007720_03682</name>
</gene>
<name>A0A0T9C2R6_MYCTX</name>
<dbReference type="EMBL" id="CSAE01000740">
    <property type="protein sequence ID" value="COW85314.1"/>
    <property type="molecule type" value="Genomic_DNA"/>
</dbReference>
<accession>A0A0T9C2R6</accession>
<organism evidence="3 5">
    <name type="scientific">Mycobacterium tuberculosis</name>
    <dbReference type="NCBI Taxonomy" id="1773"/>
    <lineage>
        <taxon>Bacteria</taxon>
        <taxon>Bacillati</taxon>
        <taxon>Actinomycetota</taxon>
        <taxon>Actinomycetes</taxon>
        <taxon>Mycobacteriales</taxon>
        <taxon>Mycobacteriaceae</taxon>
        <taxon>Mycobacterium</taxon>
        <taxon>Mycobacterium tuberculosis complex</taxon>
    </lineage>
</organism>
<reference evidence="5 6" key="1">
    <citation type="submission" date="2015-03" db="EMBL/GenBank/DDBJ databases">
        <authorList>
            <consortium name="Pathogen Informatics"/>
        </authorList>
    </citation>
    <scope>NUCLEOTIDE SEQUENCE [LARGE SCALE GENOMIC DNA]</scope>
    <source>
        <strain evidence="1 8">C09601061</strain>
        <strain evidence="2 7">G09801536</strain>
        <strain evidence="5">K00500041</strain>
        <strain evidence="4 6">M09401471</strain>
    </source>
</reference>